<dbReference type="InterPro" id="IPR002347">
    <property type="entry name" value="SDR_fam"/>
</dbReference>
<gene>
    <name evidence="2" type="ORF">L207DRAFT_520798</name>
</gene>
<dbReference type="EMBL" id="KZ613972">
    <property type="protein sequence ID" value="PMD29726.1"/>
    <property type="molecule type" value="Genomic_DNA"/>
</dbReference>
<dbReference type="OrthoDB" id="542013at2759"/>
<evidence type="ECO:0000313" key="2">
    <source>
        <dbReference type="EMBL" id="PMD29726.1"/>
    </source>
</evidence>
<dbReference type="PRINTS" id="PR00081">
    <property type="entry name" value="GDHRDH"/>
</dbReference>
<dbReference type="GO" id="GO:0016491">
    <property type="term" value="F:oxidoreductase activity"/>
    <property type="evidence" value="ECO:0007669"/>
    <property type="project" value="UniProtKB-KW"/>
</dbReference>
<sequence>MAASNPNVTTSEQETPAIPIPVPSAWWCRWQLLKGTNPRHMTIPDVDLRDKWILLTGGNSGVGYEAALQFVKWGANIVLGCRPNPPSHEMHPDEAVQLLKDAASAAGHQTAVIEWWEVDMTILKSVEAFGKRWLETGRALDILANNAGIAGASLDGKIVITADGLEIVHQVNFASHVLLTMTVLPSLAKAPSPRIICTTSCMQYFGIFDLSNANSGQNAYANNKLYFQTWLTELQARMSNSSNYKHVSIQGVHPGFVSTNIWVRPAGQKKNSSWFATVVRFLLKHYAVDSQQGSLAITHAATVKKAGVGGYFNRIWEAVPMPQTKNPECRRGVWEFVDEELKLEERGLLGELGV</sequence>
<dbReference type="Pfam" id="PF00106">
    <property type="entry name" value="adh_short"/>
    <property type="match status" value="1"/>
</dbReference>
<dbReference type="Gene3D" id="3.40.50.720">
    <property type="entry name" value="NAD(P)-binding Rossmann-like Domain"/>
    <property type="match status" value="1"/>
</dbReference>
<accession>A0A2J6QTZ1</accession>
<name>A0A2J6QTZ1_HYAVF</name>
<dbReference type="InterPro" id="IPR036291">
    <property type="entry name" value="NAD(P)-bd_dom_sf"/>
</dbReference>
<dbReference type="Proteomes" id="UP000235786">
    <property type="component" value="Unassembled WGS sequence"/>
</dbReference>
<dbReference type="SUPFAM" id="SSF51735">
    <property type="entry name" value="NAD(P)-binding Rossmann-fold domains"/>
    <property type="match status" value="1"/>
</dbReference>
<keyword evidence="1" id="KW-0560">Oxidoreductase</keyword>
<evidence type="ECO:0000313" key="3">
    <source>
        <dbReference type="Proteomes" id="UP000235786"/>
    </source>
</evidence>
<dbReference type="PANTHER" id="PTHR43157:SF31">
    <property type="entry name" value="PHOSPHATIDYLINOSITOL-GLYCAN BIOSYNTHESIS CLASS F PROTEIN"/>
    <property type="match status" value="1"/>
</dbReference>
<dbReference type="PANTHER" id="PTHR43157">
    <property type="entry name" value="PHOSPHATIDYLINOSITOL-GLYCAN BIOSYNTHESIS CLASS F PROTEIN-RELATED"/>
    <property type="match status" value="1"/>
</dbReference>
<organism evidence="2 3">
    <name type="scientific">Hyaloscypha variabilis (strain UAMH 11265 / GT02V1 / F)</name>
    <name type="common">Meliniomyces variabilis</name>
    <dbReference type="NCBI Taxonomy" id="1149755"/>
    <lineage>
        <taxon>Eukaryota</taxon>
        <taxon>Fungi</taxon>
        <taxon>Dikarya</taxon>
        <taxon>Ascomycota</taxon>
        <taxon>Pezizomycotina</taxon>
        <taxon>Leotiomycetes</taxon>
        <taxon>Helotiales</taxon>
        <taxon>Hyaloscyphaceae</taxon>
        <taxon>Hyaloscypha</taxon>
        <taxon>Hyaloscypha variabilis</taxon>
    </lineage>
</organism>
<dbReference type="STRING" id="1149755.A0A2J6QTZ1"/>
<dbReference type="AlphaFoldDB" id="A0A2J6QTZ1"/>
<proteinExistence type="predicted"/>
<keyword evidence="3" id="KW-1185">Reference proteome</keyword>
<protein>
    <submittedName>
        <fullName evidence="2">NAD(P)-binding protein</fullName>
    </submittedName>
</protein>
<reference evidence="2 3" key="1">
    <citation type="submission" date="2016-04" db="EMBL/GenBank/DDBJ databases">
        <title>A degradative enzymes factory behind the ericoid mycorrhizal symbiosis.</title>
        <authorList>
            <consortium name="DOE Joint Genome Institute"/>
            <person name="Martino E."/>
            <person name="Morin E."/>
            <person name="Grelet G."/>
            <person name="Kuo A."/>
            <person name="Kohler A."/>
            <person name="Daghino S."/>
            <person name="Barry K."/>
            <person name="Choi C."/>
            <person name="Cichocki N."/>
            <person name="Clum A."/>
            <person name="Copeland A."/>
            <person name="Hainaut M."/>
            <person name="Haridas S."/>
            <person name="Labutti K."/>
            <person name="Lindquist E."/>
            <person name="Lipzen A."/>
            <person name="Khouja H.-R."/>
            <person name="Murat C."/>
            <person name="Ohm R."/>
            <person name="Olson A."/>
            <person name="Spatafora J."/>
            <person name="Veneault-Fourrey C."/>
            <person name="Henrissat B."/>
            <person name="Grigoriev I."/>
            <person name="Martin F."/>
            <person name="Perotto S."/>
        </authorList>
    </citation>
    <scope>NUCLEOTIDE SEQUENCE [LARGE SCALE GENOMIC DNA]</scope>
    <source>
        <strain evidence="2 3">F</strain>
    </source>
</reference>
<evidence type="ECO:0000256" key="1">
    <source>
        <dbReference type="ARBA" id="ARBA00023002"/>
    </source>
</evidence>